<dbReference type="Proteomes" id="UP000051181">
    <property type="component" value="Unassembled WGS sequence"/>
</dbReference>
<dbReference type="RefSeq" id="WP_010011311.1">
    <property type="nucleotide sequence ID" value="NZ_AZCN01000146.1"/>
</dbReference>
<protein>
    <submittedName>
        <fullName evidence="2">Uncharacterized protein</fullName>
    </submittedName>
</protein>
<dbReference type="AlphaFoldDB" id="A0A0R1ETS4"/>
<dbReference type="PATRIC" id="fig|913848.6.peg.502"/>
<comment type="caution">
    <text evidence="2">The sequence shown here is derived from an EMBL/GenBank/DDBJ whole genome shotgun (WGS) entry which is preliminary data.</text>
</comment>
<sequence length="326" mass="38023">MAHFHIDHAALTGNQEKSAKSAKPKEDFPNVFDYPDFIEMRPQLRQAVHTVAEESFDQPVLPVKIERLAVALEEELEQETRKYEAQKAVFTNQKTECNDLIRLYTQILQVISRDPDPNNTDIEDLIFAVDQTRQALRKLPEKPGKGPLYDPDSVRAIEPATFYDFVIQRLAHPYFISDSHELHRKNLSPEGQQFVDRLSAYAFRDWDAYLTHEYDAQHIIKNEKKLEDRVYYTKLEEIELKYADKAYAQVFADTFNDFAKVLTPGYLNHFDIHTTPIPVANAVLRHHLSAIVHQHFLVDDKGYEHVMDEPIKQIKTKYAFYLNNFS</sequence>
<name>A0A0R1ETS4_9LACO</name>
<accession>A0A0R1ETS4</accession>
<dbReference type="GeneID" id="65915838"/>
<gene>
    <name evidence="2" type="ORF">FD22_GL000490</name>
</gene>
<feature type="region of interest" description="Disordered" evidence="1">
    <location>
        <begin position="1"/>
        <end position="27"/>
    </location>
</feature>
<dbReference type="eggNOG" id="ENOG50309JW">
    <property type="taxonomic scope" value="Bacteria"/>
</dbReference>
<evidence type="ECO:0000313" key="3">
    <source>
        <dbReference type="Proteomes" id="UP000051181"/>
    </source>
</evidence>
<evidence type="ECO:0000313" key="2">
    <source>
        <dbReference type="EMBL" id="KRK12382.1"/>
    </source>
</evidence>
<feature type="compositionally biased region" description="Basic and acidic residues" evidence="1">
    <location>
        <begin position="17"/>
        <end position="27"/>
    </location>
</feature>
<proteinExistence type="predicted"/>
<evidence type="ECO:0000256" key="1">
    <source>
        <dbReference type="SAM" id="MobiDB-lite"/>
    </source>
</evidence>
<reference evidence="2 3" key="1">
    <citation type="journal article" date="2015" name="Genome Announc.">
        <title>Expanding the biotechnology potential of lactobacilli through comparative genomics of 213 strains and associated genera.</title>
        <authorList>
            <person name="Sun Z."/>
            <person name="Harris H.M."/>
            <person name="McCann A."/>
            <person name="Guo C."/>
            <person name="Argimon S."/>
            <person name="Zhang W."/>
            <person name="Yang X."/>
            <person name="Jeffery I.B."/>
            <person name="Cooney J.C."/>
            <person name="Kagawa T.F."/>
            <person name="Liu W."/>
            <person name="Song Y."/>
            <person name="Salvetti E."/>
            <person name="Wrobel A."/>
            <person name="Rasinkangas P."/>
            <person name="Parkhill J."/>
            <person name="Rea M.C."/>
            <person name="O'Sullivan O."/>
            <person name="Ritari J."/>
            <person name="Douillard F.P."/>
            <person name="Paul Ross R."/>
            <person name="Yang R."/>
            <person name="Briner A.E."/>
            <person name="Felis G.E."/>
            <person name="de Vos W.M."/>
            <person name="Barrangou R."/>
            <person name="Klaenhammer T.R."/>
            <person name="Caufield P.W."/>
            <person name="Cui Y."/>
            <person name="Zhang H."/>
            <person name="O'Toole P.W."/>
        </authorList>
    </citation>
    <scope>NUCLEOTIDE SEQUENCE [LARGE SCALE GENOMIC DNA]</scope>
    <source>
        <strain evidence="2 3">DSM 20001</strain>
    </source>
</reference>
<dbReference type="EMBL" id="AZCN01000146">
    <property type="protein sequence ID" value="KRK12382.1"/>
    <property type="molecule type" value="Genomic_DNA"/>
</dbReference>
<organism evidence="2 3">
    <name type="scientific">Loigolactobacillus coryniformis subsp. coryniformis KCTC 3167 = DSM 20001</name>
    <dbReference type="NCBI Taxonomy" id="913848"/>
    <lineage>
        <taxon>Bacteria</taxon>
        <taxon>Bacillati</taxon>
        <taxon>Bacillota</taxon>
        <taxon>Bacilli</taxon>
        <taxon>Lactobacillales</taxon>
        <taxon>Lactobacillaceae</taxon>
        <taxon>Loigolactobacillus</taxon>
    </lineage>
</organism>